<accession>A0AAP7A1Z2</accession>
<evidence type="ECO:0000256" key="5">
    <source>
        <dbReference type="ARBA" id="ARBA00022763"/>
    </source>
</evidence>
<comment type="cofactor">
    <cofactor evidence="1">
        <name>Zn(2+)</name>
        <dbReference type="ChEBI" id="CHEBI:29105"/>
    </cofactor>
</comment>
<keyword evidence="6 10" id="KW-0378">Hydrolase</keyword>
<dbReference type="GO" id="GO:0008833">
    <property type="term" value="F:deoxyribonuclease IV (phage-T4-induced) activity"/>
    <property type="evidence" value="ECO:0007669"/>
    <property type="project" value="UniProtKB-EC"/>
</dbReference>
<dbReference type="GO" id="GO:0006284">
    <property type="term" value="P:base-excision repair"/>
    <property type="evidence" value="ECO:0007669"/>
    <property type="project" value="TreeGrafter"/>
</dbReference>
<evidence type="ECO:0000256" key="8">
    <source>
        <dbReference type="ARBA" id="ARBA00023204"/>
    </source>
</evidence>
<dbReference type="RefSeq" id="WP_171417917.1">
    <property type="nucleotide sequence ID" value="NZ_JABFOR010000024.1"/>
</dbReference>
<dbReference type="PANTHER" id="PTHR21445:SF0">
    <property type="entry name" value="APURINIC-APYRIMIDINIC ENDONUCLEASE"/>
    <property type="match status" value="1"/>
</dbReference>
<evidence type="ECO:0000256" key="7">
    <source>
        <dbReference type="ARBA" id="ARBA00022833"/>
    </source>
</evidence>
<evidence type="ECO:0000256" key="6">
    <source>
        <dbReference type="ARBA" id="ARBA00022801"/>
    </source>
</evidence>
<dbReference type="GO" id="GO:0008270">
    <property type="term" value="F:zinc ion binding"/>
    <property type="evidence" value="ECO:0007669"/>
    <property type="project" value="InterPro"/>
</dbReference>
<name>A0AAP7A1Z2_PAEAL</name>
<dbReference type="NCBIfam" id="TIGR00587">
    <property type="entry name" value="nfo"/>
    <property type="match status" value="1"/>
</dbReference>
<dbReference type="GO" id="GO:0003906">
    <property type="term" value="F:DNA-(apurinic or apyrimidinic site) endonuclease activity"/>
    <property type="evidence" value="ECO:0007669"/>
    <property type="project" value="TreeGrafter"/>
</dbReference>
<dbReference type="AlphaFoldDB" id="A0AAP7A1Z2"/>
<evidence type="ECO:0000256" key="3">
    <source>
        <dbReference type="ARBA" id="ARBA00022722"/>
    </source>
</evidence>
<protein>
    <submittedName>
        <fullName evidence="10">Deoxyribonuclease IV</fullName>
        <ecNumber evidence="10">3.1.21.2</ecNumber>
    </submittedName>
</protein>
<evidence type="ECO:0000256" key="4">
    <source>
        <dbReference type="ARBA" id="ARBA00022723"/>
    </source>
</evidence>
<dbReference type="SMART" id="SM00518">
    <property type="entry name" value="AP2Ec"/>
    <property type="match status" value="1"/>
</dbReference>
<dbReference type="GO" id="GO:0008081">
    <property type="term" value="F:phosphoric diester hydrolase activity"/>
    <property type="evidence" value="ECO:0007669"/>
    <property type="project" value="TreeGrafter"/>
</dbReference>
<dbReference type="InterPro" id="IPR001719">
    <property type="entry name" value="AP_endonuc_2"/>
</dbReference>
<dbReference type="Pfam" id="PF01261">
    <property type="entry name" value="AP_endonuc_2"/>
    <property type="match status" value="1"/>
</dbReference>
<dbReference type="PROSITE" id="PS00731">
    <property type="entry name" value="AP_NUCLEASE_F2_3"/>
    <property type="match status" value="1"/>
</dbReference>
<organism evidence="10 11">
    <name type="scientific">Paenibacillus alvei</name>
    <name type="common">Bacillus alvei</name>
    <dbReference type="NCBI Taxonomy" id="44250"/>
    <lineage>
        <taxon>Bacteria</taxon>
        <taxon>Bacillati</taxon>
        <taxon>Bacillota</taxon>
        <taxon>Bacilli</taxon>
        <taxon>Bacillales</taxon>
        <taxon>Paenibacillaceae</taxon>
        <taxon>Paenibacillus</taxon>
    </lineage>
</organism>
<evidence type="ECO:0000256" key="2">
    <source>
        <dbReference type="ARBA" id="ARBA00005340"/>
    </source>
</evidence>
<keyword evidence="4" id="KW-0479">Metal-binding</keyword>
<comment type="similarity">
    <text evidence="2">Belongs to the AP endonuclease 2 family.</text>
</comment>
<dbReference type="EMBL" id="JABFOR010000024">
    <property type="protein sequence ID" value="NOJ72342.1"/>
    <property type="molecule type" value="Genomic_DNA"/>
</dbReference>
<evidence type="ECO:0000259" key="9">
    <source>
        <dbReference type="Pfam" id="PF01261"/>
    </source>
</evidence>
<feature type="domain" description="Xylose isomerase-like TIM barrel" evidence="9">
    <location>
        <begin position="37"/>
        <end position="293"/>
    </location>
</feature>
<dbReference type="InterPro" id="IPR013022">
    <property type="entry name" value="Xyl_isomerase-like_TIM-brl"/>
</dbReference>
<evidence type="ECO:0000256" key="1">
    <source>
        <dbReference type="ARBA" id="ARBA00001947"/>
    </source>
</evidence>
<dbReference type="InterPro" id="IPR036237">
    <property type="entry name" value="Xyl_isomerase-like_sf"/>
</dbReference>
<reference evidence="10 11" key="1">
    <citation type="submission" date="2020-05" db="EMBL/GenBank/DDBJ databases">
        <title>Whole genome sequencing and identification of novel metabolites from Paenibacillus alvei strain JR949.</title>
        <authorList>
            <person name="Rajendhran J."/>
            <person name="Sree Pranav P."/>
            <person name="Mahalakshmi B."/>
            <person name="Karthikeyan R."/>
        </authorList>
    </citation>
    <scope>NUCLEOTIDE SEQUENCE [LARGE SCALE GENOMIC DNA]</scope>
    <source>
        <strain evidence="10 11">JR949</strain>
    </source>
</reference>
<dbReference type="GO" id="GO:0003677">
    <property type="term" value="F:DNA binding"/>
    <property type="evidence" value="ECO:0007669"/>
    <property type="project" value="InterPro"/>
</dbReference>
<keyword evidence="3" id="KW-0540">Nuclease</keyword>
<keyword evidence="7" id="KW-0862">Zinc</keyword>
<gene>
    <name evidence="10" type="ORF">HMI46_17490</name>
</gene>
<dbReference type="Proteomes" id="UP000552038">
    <property type="component" value="Unassembled WGS sequence"/>
</dbReference>
<dbReference type="InterPro" id="IPR018246">
    <property type="entry name" value="AP_endonuc_F2_Zn_BS"/>
</dbReference>
<dbReference type="Gene3D" id="3.20.20.150">
    <property type="entry name" value="Divalent-metal-dependent TIM barrel enzymes"/>
    <property type="match status" value="1"/>
</dbReference>
<keyword evidence="5" id="KW-0227">DNA damage</keyword>
<sequence length="306" mass="33372">MATKTNKNNHAARAYGCHLPLRGGYAHAAQLAVQLQHAVGVRSYQYFSKNPRGLSVKSGYETDAQAARDICQQHGIKSIAHTPYPTNLAVDAARSPEKFQLTVQSLLNDLMIAEACGSVGIVVHFGSYKGGAGTPATDTEKLHSYENIIVTLNTVLSVWNGRAKLLLENQAGNHGGLGATFEELISIRRLSNYPDKIGFCFDTCHAYASGLWNPSATKEMLEAGSCHDYWNHVQAVHLNDSRETYGSKQDRHANLGQGYIGADGIAELLRSKELEHCMFVLETPGDASGGHGQEWMFIQNILQMNG</sequence>
<proteinExistence type="inferred from homology"/>
<dbReference type="SUPFAM" id="SSF51658">
    <property type="entry name" value="Xylose isomerase-like"/>
    <property type="match status" value="1"/>
</dbReference>
<dbReference type="PROSITE" id="PS51432">
    <property type="entry name" value="AP_NUCLEASE_F2_4"/>
    <property type="match status" value="1"/>
</dbReference>
<evidence type="ECO:0000313" key="10">
    <source>
        <dbReference type="EMBL" id="NOJ72342.1"/>
    </source>
</evidence>
<dbReference type="PANTHER" id="PTHR21445">
    <property type="entry name" value="ENDONUCLEASE IV ENDODEOXYRIBONUCLEASE IV"/>
    <property type="match status" value="1"/>
</dbReference>
<comment type="caution">
    <text evidence="10">The sequence shown here is derived from an EMBL/GenBank/DDBJ whole genome shotgun (WGS) entry which is preliminary data.</text>
</comment>
<keyword evidence="8" id="KW-0234">DNA repair</keyword>
<evidence type="ECO:0000313" key="11">
    <source>
        <dbReference type="Proteomes" id="UP000552038"/>
    </source>
</evidence>
<dbReference type="EC" id="3.1.21.2" evidence="10"/>
<dbReference type="PROSITE" id="PS00730">
    <property type="entry name" value="AP_NUCLEASE_F2_2"/>
    <property type="match status" value="1"/>
</dbReference>